<dbReference type="KEGG" id="dbk:DGMP_11160"/>
<dbReference type="HAMAP" id="MF_00440">
    <property type="entry name" value="NrdR"/>
    <property type="match status" value="1"/>
</dbReference>
<accession>A0A8D5JD17</accession>
<feature type="zinc finger region" evidence="8">
    <location>
        <begin position="3"/>
        <end position="34"/>
    </location>
</feature>
<organism evidence="10 11">
    <name type="scientific">Desulfomarina profundi</name>
    <dbReference type="NCBI Taxonomy" id="2772557"/>
    <lineage>
        <taxon>Bacteria</taxon>
        <taxon>Pseudomonadati</taxon>
        <taxon>Thermodesulfobacteriota</taxon>
        <taxon>Desulfobulbia</taxon>
        <taxon>Desulfobulbales</taxon>
        <taxon>Desulfobulbaceae</taxon>
        <taxon>Desulfomarina</taxon>
    </lineage>
</organism>
<name>A0A8D5JD17_9BACT</name>
<evidence type="ECO:0000256" key="6">
    <source>
        <dbReference type="ARBA" id="ARBA00023125"/>
    </source>
</evidence>
<dbReference type="AlphaFoldDB" id="A0A8D5JD17"/>
<evidence type="ECO:0000256" key="4">
    <source>
        <dbReference type="ARBA" id="ARBA00022840"/>
    </source>
</evidence>
<feature type="domain" description="ATP-cone" evidence="9">
    <location>
        <begin position="49"/>
        <end position="139"/>
    </location>
</feature>
<evidence type="ECO:0000256" key="5">
    <source>
        <dbReference type="ARBA" id="ARBA00023015"/>
    </source>
</evidence>
<evidence type="ECO:0000256" key="2">
    <source>
        <dbReference type="ARBA" id="ARBA00022741"/>
    </source>
</evidence>
<dbReference type="InterPro" id="IPR055173">
    <property type="entry name" value="NrdR-like_N"/>
</dbReference>
<dbReference type="Pfam" id="PF22811">
    <property type="entry name" value="Zn_ribbon_NrdR"/>
    <property type="match status" value="1"/>
</dbReference>
<keyword evidence="8" id="KW-0479">Metal-binding</keyword>
<keyword evidence="11" id="KW-1185">Reference proteome</keyword>
<keyword evidence="4 8" id="KW-0067">ATP-binding</keyword>
<keyword evidence="1 8" id="KW-0678">Repressor</keyword>
<keyword evidence="8" id="KW-0862">Zinc</keyword>
<dbReference type="PANTHER" id="PTHR30455:SF2">
    <property type="entry name" value="TRANSCRIPTIONAL REPRESSOR NRDR"/>
    <property type="match status" value="1"/>
</dbReference>
<comment type="similarity">
    <text evidence="8">Belongs to the NrdR family.</text>
</comment>
<dbReference type="GO" id="GO:0005524">
    <property type="term" value="F:ATP binding"/>
    <property type="evidence" value="ECO:0007669"/>
    <property type="project" value="UniProtKB-UniRule"/>
</dbReference>
<dbReference type="InterPro" id="IPR003796">
    <property type="entry name" value="RNR_NrdR-like"/>
</dbReference>
<evidence type="ECO:0000259" key="9">
    <source>
        <dbReference type="PROSITE" id="PS51161"/>
    </source>
</evidence>
<dbReference type="Proteomes" id="UP000826725">
    <property type="component" value="Chromosome"/>
</dbReference>
<dbReference type="GO" id="GO:0008270">
    <property type="term" value="F:zinc ion binding"/>
    <property type="evidence" value="ECO:0007669"/>
    <property type="project" value="UniProtKB-UniRule"/>
</dbReference>
<dbReference type="GO" id="GO:0003677">
    <property type="term" value="F:DNA binding"/>
    <property type="evidence" value="ECO:0007669"/>
    <property type="project" value="UniProtKB-KW"/>
</dbReference>
<evidence type="ECO:0000256" key="1">
    <source>
        <dbReference type="ARBA" id="ARBA00022491"/>
    </source>
</evidence>
<comment type="cofactor">
    <cofactor evidence="8">
        <name>Zn(2+)</name>
        <dbReference type="ChEBI" id="CHEBI:29105"/>
    </cofactor>
    <text evidence="8">Binds 1 zinc ion.</text>
</comment>
<keyword evidence="7 8" id="KW-0804">Transcription</keyword>
<evidence type="ECO:0000313" key="10">
    <source>
        <dbReference type="EMBL" id="BCL60423.1"/>
    </source>
</evidence>
<evidence type="ECO:0000256" key="3">
    <source>
        <dbReference type="ARBA" id="ARBA00022771"/>
    </source>
</evidence>
<dbReference type="RefSeq" id="WP_228856547.1">
    <property type="nucleotide sequence ID" value="NZ_AP024086.1"/>
</dbReference>
<dbReference type="GO" id="GO:0045892">
    <property type="term" value="P:negative regulation of DNA-templated transcription"/>
    <property type="evidence" value="ECO:0007669"/>
    <property type="project" value="UniProtKB-UniRule"/>
</dbReference>
<dbReference type="EMBL" id="AP024086">
    <property type="protein sequence ID" value="BCL60423.1"/>
    <property type="molecule type" value="Genomic_DNA"/>
</dbReference>
<keyword evidence="2 8" id="KW-0547">Nucleotide-binding</keyword>
<evidence type="ECO:0000313" key="11">
    <source>
        <dbReference type="Proteomes" id="UP000826725"/>
    </source>
</evidence>
<gene>
    <name evidence="8 10" type="primary">nrdR</name>
    <name evidence="10" type="ORF">DGMP_11160</name>
</gene>
<dbReference type="Pfam" id="PF03477">
    <property type="entry name" value="ATP-cone"/>
    <property type="match status" value="1"/>
</dbReference>
<keyword evidence="5 8" id="KW-0805">Transcription regulation</keyword>
<proteinExistence type="inferred from homology"/>
<reference evidence="10" key="1">
    <citation type="submission" date="2020-09" db="EMBL/GenBank/DDBJ databases">
        <title>Desulfogranum mesoprofundum gen. nov., sp. nov., a novel mesophilic, sulfate-reducing chemolithoautotroph isolated from a deep-sea hydrothermal vent chimney in the Suiyo Seamount.</title>
        <authorList>
            <person name="Hashimoto Y."/>
            <person name="Nakagawa S."/>
        </authorList>
    </citation>
    <scope>NUCLEOTIDE SEQUENCE</scope>
    <source>
        <strain evidence="10">KT2</strain>
    </source>
</reference>
<protein>
    <recommendedName>
        <fullName evidence="8">Transcriptional repressor NrdR</fullName>
    </recommendedName>
</protein>
<sequence length="157" mass="18694">MKCPYCGHLDNRVIDSRLNKDASITRRRRACLSCDQRFTTYERLEVMVPMLVKKDGRREAWDRQKLVIGLEKACEKRPVSRDMIDEFVDEIEHKLQDYGKKEIPSKDVGEWVMQNLQDLDEVAYVRFASVYRQFKDVNEFMKELKNILNERGEIESE</sequence>
<dbReference type="NCBIfam" id="TIGR00244">
    <property type="entry name" value="transcriptional regulator NrdR"/>
    <property type="match status" value="1"/>
</dbReference>
<evidence type="ECO:0000256" key="7">
    <source>
        <dbReference type="ARBA" id="ARBA00023163"/>
    </source>
</evidence>
<dbReference type="InterPro" id="IPR005144">
    <property type="entry name" value="ATP-cone_dom"/>
</dbReference>
<dbReference type="PROSITE" id="PS51161">
    <property type="entry name" value="ATP_CONE"/>
    <property type="match status" value="1"/>
</dbReference>
<keyword evidence="6 8" id="KW-0238">DNA-binding</keyword>
<keyword evidence="3 8" id="KW-0863">Zinc-finger</keyword>
<comment type="function">
    <text evidence="8">Negatively regulates transcription of bacterial ribonucleotide reductase nrd genes and operons by binding to NrdR-boxes.</text>
</comment>
<dbReference type="PANTHER" id="PTHR30455">
    <property type="entry name" value="TRANSCRIPTIONAL REPRESSOR NRDR"/>
    <property type="match status" value="1"/>
</dbReference>
<evidence type="ECO:0000256" key="8">
    <source>
        <dbReference type="HAMAP-Rule" id="MF_00440"/>
    </source>
</evidence>